<dbReference type="InterPro" id="IPR019775">
    <property type="entry name" value="WD40_repeat_CS"/>
</dbReference>
<dbReference type="Proteomes" id="UP000245884">
    <property type="component" value="Unassembled WGS sequence"/>
</dbReference>
<evidence type="ECO:0000256" key="3">
    <source>
        <dbReference type="ARBA" id="ARBA00022737"/>
    </source>
</evidence>
<evidence type="ECO:0000256" key="7">
    <source>
        <dbReference type="SAM" id="MobiDB-lite"/>
    </source>
</evidence>
<keyword evidence="4" id="KW-0156">Chromatin regulator</keyword>
<keyword evidence="5" id="KW-0539">Nucleus</keyword>
<dbReference type="STRING" id="1569628.A0A316UXN1"/>
<dbReference type="GeneID" id="37029083"/>
<evidence type="ECO:0000259" key="8">
    <source>
        <dbReference type="Pfam" id="PF12265"/>
    </source>
</evidence>
<dbReference type="InterPro" id="IPR036322">
    <property type="entry name" value="WD40_repeat_dom_sf"/>
</dbReference>
<dbReference type="AlphaFoldDB" id="A0A316UXN1"/>
<dbReference type="Gene3D" id="2.130.10.10">
    <property type="entry name" value="YVTN repeat-like/Quinoprotein amine dehydrogenase"/>
    <property type="match status" value="1"/>
</dbReference>
<comment type="subcellular location">
    <subcellularLocation>
        <location evidence="1">Nucleus</location>
    </subcellularLocation>
</comment>
<dbReference type="SMART" id="SM00320">
    <property type="entry name" value="WD40"/>
    <property type="match status" value="5"/>
</dbReference>
<dbReference type="PRINTS" id="PR00320">
    <property type="entry name" value="GPROTEINBRPT"/>
</dbReference>
<sequence>MTSAAFDNEEIAASMQRSEEYKIWKKNSPYLYDLVVTHALEWPTLTCQWFPDSDQPLASTSSSGNSRSSDKPYTTHRLLIGTHTSEQDQNYLQIAQVQLPNRDVSLSEAQYDDDKGEVGAYGGNAARVKIVQKINHDGEVNRARYCPQNIDLIATRTVMGPTYIFDRTKHSLNPSTDGKCRPDMVLKGQSKEGYGLSWSLLKQGHILAASEDTTVCHWDINQYKKTERTLQPLQTYRGHTAFVEDVAHHHFHESLFGSVGDDRQFLIWDDRNPGSAGPKQRVADAHAGEINSLAFSPSNEYIACTGSSDKTVGLWDLRNTKVKLHSLESHTDEVLQLSWSPFHETVLASAAADRRVMLWDLSRIGEEQTSEDAEDGPPELVFVHGGHTARTTDIAWSPVAPWHMATAAEDNILMAFCPSENALGEAARPAVGGAAQTKADGAAQKEGEKDEDEVPEGELE</sequence>
<dbReference type="InterPro" id="IPR022052">
    <property type="entry name" value="Histone-bd_RBBP4-like_N"/>
</dbReference>
<dbReference type="GO" id="GO:0005634">
    <property type="term" value="C:nucleus"/>
    <property type="evidence" value="ECO:0007669"/>
    <property type="project" value="UniProtKB-SubCell"/>
</dbReference>
<dbReference type="InterPro" id="IPR050459">
    <property type="entry name" value="WD_repeat_RBAP46/RBAP48/MSI1"/>
</dbReference>
<dbReference type="SUPFAM" id="SSF50978">
    <property type="entry name" value="WD40 repeat-like"/>
    <property type="match status" value="1"/>
</dbReference>
<evidence type="ECO:0000313" key="9">
    <source>
        <dbReference type="EMBL" id="PWN30066.1"/>
    </source>
</evidence>
<name>A0A316UXN1_9BASI</name>
<evidence type="ECO:0000256" key="5">
    <source>
        <dbReference type="ARBA" id="ARBA00023242"/>
    </source>
</evidence>
<keyword evidence="10" id="KW-1185">Reference proteome</keyword>
<dbReference type="RefSeq" id="XP_025364678.1">
    <property type="nucleotide sequence ID" value="XM_025507260.1"/>
</dbReference>
<evidence type="ECO:0000256" key="1">
    <source>
        <dbReference type="ARBA" id="ARBA00004123"/>
    </source>
</evidence>
<dbReference type="EMBL" id="KZ819662">
    <property type="protein sequence ID" value="PWN30066.1"/>
    <property type="molecule type" value="Genomic_DNA"/>
</dbReference>
<evidence type="ECO:0000256" key="2">
    <source>
        <dbReference type="ARBA" id="ARBA00022574"/>
    </source>
</evidence>
<dbReference type="OrthoDB" id="427795at2759"/>
<protein>
    <submittedName>
        <fullName evidence="9">Putative chromatin assembly factor 1 subunit C</fullName>
    </submittedName>
</protein>
<proteinExistence type="predicted"/>
<dbReference type="GO" id="GO:0006325">
    <property type="term" value="P:chromatin organization"/>
    <property type="evidence" value="ECO:0007669"/>
    <property type="project" value="UniProtKB-KW"/>
</dbReference>
<feature type="domain" description="Histone-binding protein RBBP4-like N-terminal" evidence="8">
    <location>
        <begin position="19"/>
        <end position="101"/>
    </location>
</feature>
<accession>A0A316UXN1</accession>
<feature type="repeat" description="WD" evidence="6">
    <location>
        <begin position="327"/>
        <end position="369"/>
    </location>
</feature>
<organism evidence="9 10">
    <name type="scientific">Jaminaea rosea</name>
    <dbReference type="NCBI Taxonomy" id="1569628"/>
    <lineage>
        <taxon>Eukaryota</taxon>
        <taxon>Fungi</taxon>
        <taxon>Dikarya</taxon>
        <taxon>Basidiomycota</taxon>
        <taxon>Ustilaginomycotina</taxon>
        <taxon>Exobasidiomycetes</taxon>
        <taxon>Microstromatales</taxon>
        <taxon>Microstromatales incertae sedis</taxon>
        <taxon>Jaminaea</taxon>
    </lineage>
</organism>
<reference evidence="9 10" key="1">
    <citation type="journal article" date="2018" name="Mol. Biol. Evol.">
        <title>Broad Genomic Sampling Reveals a Smut Pathogenic Ancestry of the Fungal Clade Ustilaginomycotina.</title>
        <authorList>
            <person name="Kijpornyongpan T."/>
            <person name="Mondo S.J."/>
            <person name="Barry K."/>
            <person name="Sandor L."/>
            <person name="Lee J."/>
            <person name="Lipzen A."/>
            <person name="Pangilinan J."/>
            <person name="LaButti K."/>
            <person name="Hainaut M."/>
            <person name="Henrissat B."/>
            <person name="Grigoriev I.V."/>
            <person name="Spatafora J.W."/>
            <person name="Aime M.C."/>
        </authorList>
    </citation>
    <scope>NUCLEOTIDE SEQUENCE [LARGE SCALE GENOMIC DNA]</scope>
    <source>
        <strain evidence="9 10">MCA 5214</strain>
    </source>
</reference>
<feature type="region of interest" description="Disordered" evidence="7">
    <location>
        <begin position="426"/>
        <end position="460"/>
    </location>
</feature>
<keyword evidence="3" id="KW-0677">Repeat</keyword>
<dbReference type="PROSITE" id="PS00678">
    <property type="entry name" value="WD_REPEATS_1"/>
    <property type="match status" value="2"/>
</dbReference>
<feature type="compositionally biased region" description="Acidic residues" evidence="7">
    <location>
        <begin position="449"/>
        <end position="460"/>
    </location>
</feature>
<dbReference type="PANTHER" id="PTHR22850">
    <property type="entry name" value="WD40 REPEAT FAMILY"/>
    <property type="match status" value="1"/>
</dbReference>
<keyword evidence="2 6" id="KW-0853">WD repeat</keyword>
<gene>
    <name evidence="9" type="ORF">BDZ90DRAFT_235309</name>
</gene>
<dbReference type="InterPro" id="IPR015943">
    <property type="entry name" value="WD40/YVTN_repeat-like_dom_sf"/>
</dbReference>
<dbReference type="PROSITE" id="PS50082">
    <property type="entry name" value="WD_REPEATS_2"/>
    <property type="match status" value="2"/>
</dbReference>
<dbReference type="InterPro" id="IPR020472">
    <property type="entry name" value="WD40_PAC1"/>
</dbReference>
<dbReference type="Pfam" id="PF00400">
    <property type="entry name" value="WD40"/>
    <property type="match status" value="3"/>
</dbReference>
<evidence type="ECO:0000256" key="4">
    <source>
        <dbReference type="ARBA" id="ARBA00022853"/>
    </source>
</evidence>
<dbReference type="InterPro" id="IPR001680">
    <property type="entry name" value="WD40_rpt"/>
</dbReference>
<evidence type="ECO:0000313" key="10">
    <source>
        <dbReference type="Proteomes" id="UP000245884"/>
    </source>
</evidence>
<evidence type="ECO:0000256" key="6">
    <source>
        <dbReference type="PROSITE-ProRule" id="PRU00221"/>
    </source>
</evidence>
<dbReference type="PROSITE" id="PS50294">
    <property type="entry name" value="WD_REPEATS_REGION"/>
    <property type="match status" value="2"/>
</dbReference>
<dbReference type="Pfam" id="PF12265">
    <property type="entry name" value="CAF1C_H4-bd"/>
    <property type="match status" value="1"/>
</dbReference>
<feature type="repeat" description="WD" evidence="6">
    <location>
        <begin position="283"/>
        <end position="325"/>
    </location>
</feature>